<dbReference type="Gene3D" id="3.55.50.30">
    <property type="match status" value="1"/>
</dbReference>
<dbReference type="InterPro" id="IPR000531">
    <property type="entry name" value="Beta-barrel_TonB"/>
</dbReference>
<organism evidence="12 13">
    <name type="scientific">Niastella caeni</name>
    <dbReference type="NCBI Taxonomy" id="2569763"/>
    <lineage>
        <taxon>Bacteria</taxon>
        <taxon>Pseudomonadati</taxon>
        <taxon>Bacteroidota</taxon>
        <taxon>Chitinophagia</taxon>
        <taxon>Chitinophagales</taxon>
        <taxon>Chitinophagaceae</taxon>
        <taxon>Niastella</taxon>
    </lineage>
</organism>
<sequence length="1118" mass="124216">MHFYQEKETRITLQIKNEKLQVILGKIEKRSGYAFVYSNDEIDADQKLSIQVKEKELRDVLSELFTPLHIGYEIIKNKIILKGERTSVPLAAGSSGVTANRTVEAATARVKTDTLIEGRVVDENQHGLANINVQLKGASLGTTTNARGYFSLRIGDDQMNGVLHFSSIGYTPQEVPLGGKRPLLIQMKAESKDLGEVVVIGYGTQRKISVTGSVDNISKKAIEGRPVTNLSTALQGVSPNLIIQQRNFEPGQGVNINIRGLGTLGDNTPLVVIDGILGGDLNLINPNDIESVSILKDAGSAAIYGSRAANGVILITTKKGRKNAKPTVAYTGIYGIQTPRITYKPVHAWENAYYKNESLVNSGLSPAFTPEQLQEFKNRGDGDWRVDNIFHDAPQQTHNISVSGGGANNMYLLSVGYLDQQNNFIGPGYGYKRYNVRLNQTNEIGRLKLNTILSYVKVLGKDHSYNAGTLIVDASRVPLYYSYQDSAGNYLTNPVSAQFNPKAILEKGGYRKSNDDEVFGNLSAEYQVIKDLKVKGVFGGTFRSNHTFGRRMQLNFIPGGVYGDDREIFDNNYKSIFTNLQLIAEYSKTIHKHYVQMLAGVANESFRSEKNALYQTLTDPALGIPVTGTKIDAGRSFNSNGTDLSDLSRPPATIETSIHSLFGRGSYSWSDRYFAEVNFRYDGSSKFAKGNRWGFFPSVSAGWRISEEAFMDNLRSTINNLKVRGSYGILGNQNVRAYQYQTTFNSYPSAYGFNNSVVSGAGYNLGNPDLTWEKAATFNIGVDVTLLNRRLEFSYDWFDKTTSDILYGRKDVPQLFGAGFADYNVAKVKNRGWEVRASYNWPGKVISQTFSVNLADNLNELLALTYGTGEQKEPKEEFEIIRRVGQPITLYRGYKRNGYFQTLDDLNKAPRFANSVVTPGDIKYVDRNGDGLIDDKDKFILGNPFPRYTFGFTYTATAKGFDVQVFIQGVGKRDAMIRGEQVEPFHVGYGGTMYAHQTDYWTPSNPHAKYPRLAENGSASNKNNYRVGSDLYLFNAAYARLKNVQLGYTIPATISSRAHMQKVRVYLTGQNLVTLTKLTFLDPEITEFDNNTNLGAGANSARAYFLPIFYGFGLDVTF</sequence>
<keyword evidence="7 8" id="KW-0998">Cell outer membrane</keyword>
<evidence type="ECO:0000313" key="12">
    <source>
        <dbReference type="EMBL" id="THU40523.1"/>
    </source>
</evidence>
<dbReference type="InterPro" id="IPR023996">
    <property type="entry name" value="TonB-dep_OMP_SusC/RagA"/>
</dbReference>
<dbReference type="Proteomes" id="UP000306918">
    <property type="component" value="Unassembled WGS sequence"/>
</dbReference>
<dbReference type="EMBL" id="STFF01000002">
    <property type="protein sequence ID" value="THU40523.1"/>
    <property type="molecule type" value="Genomic_DNA"/>
</dbReference>
<dbReference type="Gene3D" id="2.170.130.10">
    <property type="entry name" value="TonB-dependent receptor, plug domain"/>
    <property type="match status" value="1"/>
</dbReference>
<dbReference type="Gene3D" id="2.40.170.20">
    <property type="entry name" value="TonB-dependent receptor, beta-barrel domain"/>
    <property type="match status" value="1"/>
</dbReference>
<evidence type="ECO:0000256" key="1">
    <source>
        <dbReference type="ARBA" id="ARBA00004571"/>
    </source>
</evidence>
<dbReference type="InterPro" id="IPR039426">
    <property type="entry name" value="TonB-dep_rcpt-like"/>
</dbReference>
<evidence type="ECO:0000256" key="8">
    <source>
        <dbReference type="PROSITE-ProRule" id="PRU01360"/>
    </source>
</evidence>
<evidence type="ECO:0000256" key="5">
    <source>
        <dbReference type="ARBA" id="ARBA00023077"/>
    </source>
</evidence>
<keyword evidence="13" id="KW-1185">Reference proteome</keyword>
<dbReference type="PROSITE" id="PS52016">
    <property type="entry name" value="TONB_DEPENDENT_REC_3"/>
    <property type="match status" value="1"/>
</dbReference>
<proteinExistence type="inferred from homology"/>
<keyword evidence="3 8" id="KW-1134">Transmembrane beta strand</keyword>
<dbReference type="SUPFAM" id="SSF56935">
    <property type="entry name" value="Porins"/>
    <property type="match status" value="1"/>
</dbReference>
<evidence type="ECO:0000313" key="13">
    <source>
        <dbReference type="Proteomes" id="UP000306918"/>
    </source>
</evidence>
<evidence type="ECO:0000256" key="2">
    <source>
        <dbReference type="ARBA" id="ARBA00022448"/>
    </source>
</evidence>
<reference evidence="12 13" key="1">
    <citation type="submission" date="2019-04" db="EMBL/GenBank/DDBJ databases">
        <title>Niastella caeni sp. nov., isolated from activated sludge.</title>
        <authorList>
            <person name="Sheng M."/>
        </authorList>
    </citation>
    <scope>NUCLEOTIDE SEQUENCE [LARGE SCALE GENOMIC DNA]</scope>
    <source>
        <strain evidence="12 13">HX-2-15</strain>
    </source>
</reference>
<dbReference type="InterPro" id="IPR012910">
    <property type="entry name" value="Plug_dom"/>
</dbReference>
<dbReference type="Gene3D" id="2.60.40.1120">
    <property type="entry name" value="Carboxypeptidase-like, regulatory domain"/>
    <property type="match status" value="1"/>
</dbReference>
<feature type="domain" description="TonB-dependent receptor-like beta-barrel" evidence="10">
    <location>
        <begin position="474"/>
        <end position="1072"/>
    </location>
</feature>
<feature type="domain" description="TonB-dependent receptor plug" evidence="11">
    <location>
        <begin position="207"/>
        <end position="312"/>
    </location>
</feature>
<keyword evidence="2 8" id="KW-0813">Transport</keyword>
<evidence type="ECO:0000259" key="11">
    <source>
        <dbReference type="Pfam" id="PF07715"/>
    </source>
</evidence>
<keyword evidence="6 8" id="KW-0472">Membrane</keyword>
<dbReference type="GO" id="GO:0009279">
    <property type="term" value="C:cell outer membrane"/>
    <property type="evidence" value="ECO:0007669"/>
    <property type="project" value="UniProtKB-SubCell"/>
</dbReference>
<dbReference type="SUPFAM" id="SSF49464">
    <property type="entry name" value="Carboxypeptidase regulatory domain-like"/>
    <property type="match status" value="1"/>
</dbReference>
<evidence type="ECO:0000256" key="7">
    <source>
        <dbReference type="ARBA" id="ARBA00023237"/>
    </source>
</evidence>
<dbReference type="Pfam" id="PF00593">
    <property type="entry name" value="TonB_dep_Rec_b-barrel"/>
    <property type="match status" value="1"/>
</dbReference>
<comment type="similarity">
    <text evidence="8 9">Belongs to the TonB-dependent receptor family.</text>
</comment>
<keyword evidence="4 8" id="KW-0812">Transmembrane</keyword>
<dbReference type="InterPro" id="IPR036942">
    <property type="entry name" value="Beta-barrel_TonB_sf"/>
</dbReference>
<evidence type="ECO:0000256" key="4">
    <source>
        <dbReference type="ARBA" id="ARBA00022692"/>
    </source>
</evidence>
<accession>A0A4S8HXR3</accession>
<dbReference type="Pfam" id="PF13715">
    <property type="entry name" value="CarbopepD_reg_2"/>
    <property type="match status" value="1"/>
</dbReference>
<dbReference type="Pfam" id="PF07715">
    <property type="entry name" value="Plug"/>
    <property type="match status" value="1"/>
</dbReference>
<dbReference type="InterPro" id="IPR037066">
    <property type="entry name" value="Plug_dom_sf"/>
</dbReference>
<keyword evidence="5 9" id="KW-0798">TonB box</keyword>
<comment type="caution">
    <text evidence="12">The sequence shown here is derived from an EMBL/GenBank/DDBJ whole genome shotgun (WGS) entry which is preliminary data.</text>
</comment>
<evidence type="ECO:0000256" key="9">
    <source>
        <dbReference type="RuleBase" id="RU003357"/>
    </source>
</evidence>
<comment type="subcellular location">
    <subcellularLocation>
        <location evidence="1 8">Cell outer membrane</location>
        <topology evidence="1 8">Multi-pass membrane protein</topology>
    </subcellularLocation>
</comment>
<gene>
    <name evidence="12" type="ORF">FAM09_10205</name>
</gene>
<evidence type="ECO:0000256" key="3">
    <source>
        <dbReference type="ARBA" id="ARBA00022452"/>
    </source>
</evidence>
<dbReference type="InterPro" id="IPR023997">
    <property type="entry name" value="TonB-dep_OMP_SusC/RagA_CS"/>
</dbReference>
<dbReference type="NCBIfam" id="TIGR04057">
    <property type="entry name" value="SusC_RagA_signa"/>
    <property type="match status" value="1"/>
</dbReference>
<evidence type="ECO:0000259" key="10">
    <source>
        <dbReference type="Pfam" id="PF00593"/>
    </source>
</evidence>
<dbReference type="AlphaFoldDB" id="A0A4S8HXR3"/>
<dbReference type="NCBIfam" id="TIGR04056">
    <property type="entry name" value="OMP_RagA_SusC"/>
    <property type="match status" value="1"/>
</dbReference>
<name>A0A4S8HXR3_9BACT</name>
<evidence type="ECO:0000256" key="6">
    <source>
        <dbReference type="ARBA" id="ARBA00023136"/>
    </source>
</evidence>
<dbReference type="InterPro" id="IPR008969">
    <property type="entry name" value="CarboxyPept-like_regulatory"/>
</dbReference>
<keyword evidence="12" id="KW-0675">Receptor</keyword>
<protein>
    <submittedName>
        <fullName evidence="12">TonB-dependent receptor</fullName>
    </submittedName>
</protein>
<dbReference type="OrthoDB" id="899266at2"/>